<dbReference type="Proteomes" id="UP001172102">
    <property type="component" value="Unassembled WGS sequence"/>
</dbReference>
<keyword evidence="2" id="KW-1185">Reference proteome</keyword>
<comment type="caution">
    <text evidence="1">The sequence shown here is derived from an EMBL/GenBank/DDBJ whole genome shotgun (WGS) entry which is preliminary data.</text>
</comment>
<name>A0AA40AGB3_9PEZI</name>
<dbReference type="EMBL" id="JAUKUA010000004">
    <property type="protein sequence ID" value="KAK0715198.1"/>
    <property type="molecule type" value="Genomic_DNA"/>
</dbReference>
<dbReference type="AlphaFoldDB" id="A0AA40AGB3"/>
<protein>
    <submittedName>
        <fullName evidence="1">Uncharacterized protein</fullName>
    </submittedName>
</protein>
<sequence>MVTDFEDFGPEATRFHPEARMDGVHWHGIKREVIRAVLEGAGFTDVIVESGFEMEKMVETVPGNGVKEHKMVFPFLFCRGRRAGGWVMPMPTGNDLGLS</sequence>
<evidence type="ECO:0000313" key="1">
    <source>
        <dbReference type="EMBL" id="KAK0715198.1"/>
    </source>
</evidence>
<reference evidence="1" key="1">
    <citation type="submission" date="2023-06" db="EMBL/GenBank/DDBJ databases">
        <title>Genome-scale phylogeny and comparative genomics of the fungal order Sordariales.</title>
        <authorList>
            <consortium name="Lawrence Berkeley National Laboratory"/>
            <person name="Hensen N."/>
            <person name="Bonometti L."/>
            <person name="Westerberg I."/>
            <person name="Brannstrom I.O."/>
            <person name="Guillou S."/>
            <person name="Cros-Aarteil S."/>
            <person name="Calhoun S."/>
            <person name="Haridas S."/>
            <person name="Kuo A."/>
            <person name="Mondo S."/>
            <person name="Pangilinan J."/>
            <person name="Riley R."/>
            <person name="Labutti K."/>
            <person name="Andreopoulos B."/>
            <person name="Lipzen A."/>
            <person name="Chen C."/>
            <person name="Yanf M."/>
            <person name="Daum C."/>
            <person name="Ng V."/>
            <person name="Clum A."/>
            <person name="Steindorff A."/>
            <person name="Ohm R."/>
            <person name="Martin F."/>
            <person name="Silar P."/>
            <person name="Natvig D."/>
            <person name="Lalanne C."/>
            <person name="Gautier V."/>
            <person name="Ament-Velasquez S.L."/>
            <person name="Kruys A."/>
            <person name="Hutchinson M.I."/>
            <person name="Powell A.J."/>
            <person name="Barry K."/>
            <person name="Miller A.N."/>
            <person name="Grigoriev I.V."/>
            <person name="Debuchy R."/>
            <person name="Gladieux P."/>
            <person name="Thoren M.H."/>
            <person name="Johannesson H."/>
        </authorList>
    </citation>
    <scope>NUCLEOTIDE SEQUENCE</scope>
    <source>
        <strain evidence="1">SMH4607-1</strain>
    </source>
</reference>
<gene>
    <name evidence="1" type="ORF">B0H67DRAFT_580183</name>
</gene>
<evidence type="ECO:0000313" key="2">
    <source>
        <dbReference type="Proteomes" id="UP001172102"/>
    </source>
</evidence>
<organism evidence="1 2">
    <name type="scientific">Lasiosphaeris hirsuta</name>
    <dbReference type="NCBI Taxonomy" id="260670"/>
    <lineage>
        <taxon>Eukaryota</taxon>
        <taxon>Fungi</taxon>
        <taxon>Dikarya</taxon>
        <taxon>Ascomycota</taxon>
        <taxon>Pezizomycotina</taxon>
        <taxon>Sordariomycetes</taxon>
        <taxon>Sordariomycetidae</taxon>
        <taxon>Sordariales</taxon>
        <taxon>Lasiosphaeriaceae</taxon>
        <taxon>Lasiosphaeris</taxon>
    </lineage>
</organism>
<accession>A0AA40AGB3</accession>
<proteinExistence type="predicted"/>